<evidence type="ECO:0008006" key="4">
    <source>
        <dbReference type="Google" id="ProtNLM"/>
    </source>
</evidence>
<gene>
    <name evidence="2" type="ORF">PPENT_87.1.T1560050</name>
</gene>
<name>A0A8S1YDA1_9CILI</name>
<evidence type="ECO:0000313" key="3">
    <source>
        <dbReference type="Proteomes" id="UP000689195"/>
    </source>
</evidence>
<keyword evidence="3" id="KW-1185">Reference proteome</keyword>
<comment type="caution">
    <text evidence="2">The sequence shown here is derived from an EMBL/GenBank/DDBJ whole genome shotgun (WGS) entry which is preliminary data.</text>
</comment>
<keyword evidence="1" id="KW-0812">Transmembrane</keyword>
<dbReference type="OrthoDB" id="10387059at2759"/>
<accession>A0A8S1YDA1</accession>
<organism evidence="2 3">
    <name type="scientific">Paramecium pentaurelia</name>
    <dbReference type="NCBI Taxonomy" id="43138"/>
    <lineage>
        <taxon>Eukaryota</taxon>
        <taxon>Sar</taxon>
        <taxon>Alveolata</taxon>
        <taxon>Ciliophora</taxon>
        <taxon>Intramacronucleata</taxon>
        <taxon>Oligohymenophorea</taxon>
        <taxon>Peniculida</taxon>
        <taxon>Parameciidae</taxon>
        <taxon>Paramecium</taxon>
    </lineage>
</organism>
<dbReference type="AlphaFoldDB" id="A0A8S1YDA1"/>
<dbReference type="EMBL" id="CAJJDO010000156">
    <property type="protein sequence ID" value="CAD8209812.1"/>
    <property type="molecule type" value="Genomic_DNA"/>
</dbReference>
<sequence>MIIFSTSQKTKYLLLIFGNHNVITIFDQANGLQNNQKISFFSNNSKIFSSISKSNFVIINNQTMIGFKYQEQLKESWLFRVSLKVIDIFQIGDNLAIQLEQCKEIKIDLENMIYQQINYSSQQNCTYLIDNKFFIAISKNEIKIESATSLKLTYTFNTLLQHIYFVDIEYLILFELQGTQIIAKLYNLSSQKLNFLYNLPFYDFEIIQPISYKVAKTYLAIIVINQQSQYFLMVYNIKQIATNCLIKVIEIDPNYHQFNFIDQSQIYIQFRNQITVYFLQWVFLNLSNFQFDSNTYFYKQFVVVQKKSDFFLQIQNITVQLISTNANYQLQVKNQSIPVYYSIKQQNKEIILDNVFGNIDQIEYKNKNGQTIKLNPIIIVDQYSCLYPFYNQICIQQSEQIVLNYFDKQNQVVINLPEITLSQYQFFRKVNNNYELFLVFSNSEGRKYVINQFGQILNNKTISIRQVFPDLLLSDTSLTVVGNFGILKSNVSTSLIFLILENSLQLFYELGEGNEVNGHCTIKILYQKDSYIIFNSRKFQMETFTVYILNNQFYTIKKIEISLKYLIPEYDVKILSCLIQIEIIEYVFQDFIFEADLILCFEYLLCQRMHLQINFNNEKLEFQAISTVRYPNLDYKIKEVNLLSYKYLIIQYQGSQIISYFYNLNNKDAQILDSFYQYVKNVEFQLYDQSQQIEITKKENFVELKLINIQAYTIQCQQQCLQGSEDILISNQVSKLQITLNPKIKEEQSIKLKSLLIVLNFIILIMYLKIRITKKASRNQYNK</sequence>
<proteinExistence type="predicted"/>
<protein>
    <recommendedName>
        <fullName evidence="4">Transmembrane protein</fullName>
    </recommendedName>
</protein>
<dbReference type="Proteomes" id="UP000689195">
    <property type="component" value="Unassembled WGS sequence"/>
</dbReference>
<evidence type="ECO:0000256" key="1">
    <source>
        <dbReference type="SAM" id="Phobius"/>
    </source>
</evidence>
<evidence type="ECO:0000313" key="2">
    <source>
        <dbReference type="EMBL" id="CAD8209812.1"/>
    </source>
</evidence>
<keyword evidence="1" id="KW-1133">Transmembrane helix</keyword>
<keyword evidence="1" id="KW-0472">Membrane</keyword>
<feature type="transmembrane region" description="Helical" evidence="1">
    <location>
        <begin position="750"/>
        <end position="768"/>
    </location>
</feature>
<reference evidence="2" key="1">
    <citation type="submission" date="2021-01" db="EMBL/GenBank/DDBJ databases">
        <authorList>
            <consortium name="Genoscope - CEA"/>
            <person name="William W."/>
        </authorList>
    </citation>
    <scope>NUCLEOTIDE SEQUENCE</scope>
</reference>